<evidence type="ECO:0000313" key="2">
    <source>
        <dbReference type="Proteomes" id="UP000309997"/>
    </source>
</evidence>
<evidence type="ECO:0000313" key="1">
    <source>
        <dbReference type="EMBL" id="KAL3599034.1"/>
    </source>
</evidence>
<keyword evidence="2" id="KW-1185">Reference proteome</keyword>
<organism evidence="1 2">
    <name type="scientific">Populus alba</name>
    <name type="common">White poplar</name>
    <dbReference type="NCBI Taxonomy" id="43335"/>
    <lineage>
        <taxon>Eukaryota</taxon>
        <taxon>Viridiplantae</taxon>
        <taxon>Streptophyta</taxon>
        <taxon>Embryophyta</taxon>
        <taxon>Tracheophyta</taxon>
        <taxon>Spermatophyta</taxon>
        <taxon>Magnoliopsida</taxon>
        <taxon>eudicotyledons</taxon>
        <taxon>Gunneridae</taxon>
        <taxon>Pentapetalae</taxon>
        <taxon>rosids</taxon>
        <taxon>fabids</taxon>
        <taxon>Malpighiales</taxon>
        <taxon>Salicaceae</taxon>
        <taxon>Saliceae</taxon>
        <taxon>Populus</taxon>
    </lineage>
</organism>
<proteinExistence type="predicted"/>
<reference evidence="1 2" key="1">
    <citation type="journal article" date="2024" name="Plant Biotechnol. J.">
        <title>Genome and CRISPR/Cas9 system of a widespread forest tree (Populus alba) in the world.</title>
        <authorList>
            <person name="Liu Y.J."/>
            <person name="Jiang P.F."/>
            <person name="Han X.M."/>
            <person name="Li X.Y."/>
            <person name="Wang H.M."/>
            <person name="Wang Y.J."/>
            <person name="Wang X.X."/>
            <person name="Zeng Q.Y."/>
        </authorList>
    </citation>
    <scope>NUCLEOTIDE SEQUENCE [LARGE SCALE GENOMIC DNA]</scope>
    <source>
        <strain evidence="2">cv. PAL-ZL1</strain>
    </source>
</reference>
<dbReference type="EMBL" id="RCHU02000003">
    <property type="protein sequence ID" value="KAL3599034.1"/>
    <property type="molecule type" value="Genomic_DNA"/>
</dbReference>
<sequence>MASSSNSSNYDIPWVEKYRPNKVADIVGNQDAVSRLQVIARDGNMPNLILAGPPGTGKTTSILALAHELLGPNSKEAVLELNASDDRGIDVVRNKIKMFAQKKVTLPPGQHKIVILDEADSMTSGAQQALRRTMEIYSNSTRFALACNTSSKIIEPIQSRCAIVRFSRLSDQEILGRLMVVVGAEQVPYVPEGLEAIIFTADGDMRQALNNLQATHSGFHFVNQENVFKVCDQPHPLHVKNMVRQVLEGKFDDACSGLKHLYDMGYSPTDIITTLFRIIKNYDMAEYLKLEFMKETGFAHMRICDGVGSYLQLCGLLAKLALDIAAEAVKKKRRTTKKPYSRSIVGATLEVIQKRRAEKPEVRDAAREAALREIKERIKKTKDEKKAKKAESMAKTQKTQTKGGPKGAGPKGPKLGGGGGKR</sequence>
<comment type="caution">
    <text evidence="1">The sequence shown here is derived from an EMBL/GenBank/DDBJ whole genome shotgun (WGS) entry which is preliminary data.</text>
</comment>
<protein>
    <submittedName>
        <fullName evidence="1">Uncharacterized protein</fullName>
    </submittedName>
</protein>
<name>A0ACC4CNB4_POPAL</name>
<accession>A0ACC4CNB4</accession>
<gene>
    <name evidence="1" type="ORF">D5086_006952</name>
</gene>
<dbReference type="Proteomes" id="UP000309997">
    <property type="component" value="Unassembled WGS sequence"/>
</dbReference>